<proteinExistence type="predicted"/>
<keyword evidence="2" id="KW-1185">Reference proteome</keyword>
<dbReference type="Proteomes" id="UP000324222">
    <property type="component" value="Unassembled WGS sequence"/>
</dbReference>
<name>A0A5B7CWY9_PORTR</name>
<accession>A0A5B7CWY9</accession>
<evidence type="ECO:0000313" key="1">
    <source>
        <dbReference type="EMBL" id="MPC13615.1"/>
    </source>
</evidence>
<sequence>MESKTETPETLSRYLDLLLTAPSGRRRRARGEQPPSHRIALALAVVLLWSSLHCHGRSYSSVCFYSFLWGVMKEL</sequence>
<evidence type="ECO:0000313" key="2">
    <source>
        <dbReference type="Proteomes" id="UP000324222"/>
    </source>
</evidence>
<dbReference type="AlphaFoldDB" id="A0A5B7CWY9"/>
<reference evidence="1 2" key="1">
    <citation type="submission" date="2019-05" db="EMBL/GenBank/DDBJ databases">
        <title>Another draft genome of Portunus trituberculatus and its Hox gene families provides insights of decapod evolution.</title>
        <authorList>
            <person name="Jeong J.-H."/>
            <person name="Song I."/>
            <person name="Kim S."/>
            <person name="Choi T."/>
            <person name="Kim D."/>
            <person name="Ryu S."/>
            <person name="Kim W."/>
        </authorList>
    </citation>
    <scope>NUCLEOTIDE SEQUENCE [LARGE SCALE GENOMIC DNA]</scope>
    <source>
        <tissue evidence="1">Muscle</tissue>
    </source>
</reference>
<protein>
    <submittedName>
        <fullName evidence="1">Uncharacterized protein</fullName>
    </submittedName>
</protein>
<organism evidence="1 2">
    <name type="scientific">Portunus trituberculatus</name>
    <name type="common">Swimming crab</name>
    <name type="synonym">Neptunus trituberculatus</name>
    <dbReference type="NCBI Taxonomy" id="210409"/>
    <lineage>
        <taxon>Eukaryota</taxon>
        <taxon>Metazoa</taxon>
        <taxon>Ecdysozoa</taxon>
        <taxon>Arthropoda</taxon>
        <taxon>Crustacea</taxon>
        <taxon>Multicrustacea</taxon>
        <taxon>Malacostraca</taxon>
        <taxon>Eumalacostraca</taxon>
        <taxon>Eucarida</taxon>
        <taxon>Decapoda</taxon>
        <taxon>Pleocyemata</taxon>
        <taxon>Brachyura</taxon>
        <taxon>Eubrachyura</taxon>
        <taxon>Portunoidea</taxon>
        <taxon>Portunidae</taxon>
        <taxon>Portuninae</taxon>
        <taxon>Portunus</taxon>
    </lineage>
</organism>
<gene>
    <name evidence="1" type="ORF">E2C01_006355</name>
</gene>
<comment type="caution">
    <text evidence="1">The sequence shown here is derived from an EMBL/GenBank/DDBJ whole genome shotgun (WGS) entry which is preliminary data.</text>
</comment>
<dbReference type="EMBL" id="VSRR010000294">
    <property type="protein sequence ID" value="MPC13615.1"/>
    <property type="molecule type" value="Genomic_DNA"/>
</dbReference>